<dbReference type="AlphaFoldDB" id="A0A6A7K0V6"/>
<evidence type="ECO:0000313" key="3">
    <source>
        <dbReference type="EMBL" id="MPW14179.1"/>
    </source>
</evidence>
<evidence type="ECO:0000313" key="4">
    <source>
        <dbReference type="Proteomes" id="UP000430466"/>
    </source>
</evidence>
<dbReference type="PROSITE" id="PS50943">
    <property type="entry name" value="HTH_CROC1"/>
    <property type="match status" value="1"/>
</dbReference>
<sequence>MNRIKELRQKNNLTLRGLGQKVDLSKGAISRYENGVRKPKPETWQALADFFNVSVPYLQGIDDKICDLKFPTKKEAIDFIHKIMKIQNIKLKDINDD</sequence>
<evidence type="ECO:0000256" key="1">
    <source>
        <dbReference type="ARBA" id="ARBA00023125"/>
    </source>
</evidence>
<dbReference type="SUPFAM" id="SSF47413">
    <property type="entry name" value="lambda repressor-like DNA-binding domains"/>
    <property type="match status" value="1"/>
</dbReference>
<dbReference type="Proteomes" id="UP000430466">
    <property type="component" value="Unassembled WGS sequence"/>
</dbReference>
<organism evidence="3 4">
    <name type="scientific">Lactobacillus helveticus</name>
    <name type="common">Lactobacillus suntoryeus</name>
    <dbReference type="NCBI Taxonomy" id="1587"/>
    <lineage>
        <taxon>Bacteria</taxon>
        <taxon>Bacillati</taxon>
        <taxon>Bacillota</taxon>
        <taxon>Bacilli</taxon>
        <taxon>Lactobacillales</taxon>
        <taxon>Lactobacillaceae</taxon>
        <taxon>Lactobacillus</taxon>
    </lineage>
</organism>
<dbReference type="InterPro" id="IPR001387">
    <property type="entry name" value="Cro/C1-type_HTH"/>
</dbReference>
<dbReference type="InterPro" id="IPR010982">
    <property type="entry name" value="Lambda_DNA-bd_dom_sf"/>
</dbReference>
<dbReference type="PANTHER" id="PTHR46558:SF11">
    <property type="entry name" value="HTH-TYPE TRANSCRIPTIONAL REGULATOR XRE"/>
    <property type="match status" value="1"/>
</dbReference>
<dbReference type="Gene3D" id="1.10.260.40">
    <property type="entry name" value="lambda repressor-like DNA-binding domains"/>
    <property type="match status" value="1"/>
</dbReference>
<keyword evidence="1" id="KW-0238">DNA-binding</keyword>
<dbReference type="CDD" id="cd00093">
    <property type="entry name" value="HTH_XRE"/>
    <property type="match status" value="1"/>
</dbReference>
<comment type="caution">
    <text evidence="3">The sequence shown here is derived from an EMBL/GenBank/DDBJ whole genome shotgun (WGS) entry which is preliminary data.</text>
</comment>
<dbReference type="Pfam" id="PF01381">
    <property type="entry name" value="HTH_3"/>
    <property type="match status" value="1"/>
</dbReference>
<dbReference type="PANTHER" id="PTHR46558">
    <property type="entry name" value="TRACRIPTIONAL REGULATORY PROTEIN-RELATED-RELATED"/>
    <property type="match status" value="1"/>
</dbReference>
<accession>A0A6A7K0V6</accession>
<dbReference type="GO" id="GO:0003677">
    <property type="term" value="F:DNA binding"/>
    <property type="evidence" value="ECO:0007669"/>
    <property type="project" value="UniProtKB-KW"/>
</dbReference>
<evidence type="ECO:0000259" key="2">
    <source>
        <dbReference type="PROSITE" id="PS50943"/>
    </source>
</evidence>
<dbReference type="EMBL" id="WHOE01000024">
    <property type="protein sequence ID" value="MPW14179.1"/>
    <property type="molecule type" value="Genomic_DNA"/>
</dbReference>
<proteinExistence type="predicted"/>
<dbReference type="SMART" id="SM00530">
    <property type="entry name" value="HTH_XRE"/>
    <property type="match status" value="1"/>
</dbReference>
<name>A0A6A7K0V6_LACHE</name>
<dbReference type="RefSeq" id="WP_152723726.1">
    <property type="nucleotide sequence ID" value="NZ_WHOE01000024.1"/>
</dbReference>
<protein>
    <submittedName>
        <fullName evidence="3">Helix-turn-helix domain-containing protein</fullName>
    </submittedName>
</protein>
<gene>
    <name evidence="3" type="ORF">GDZ32_03995</name>
</gene>
<feature type="domain" description="HTH cro/C1-type" evidence="2">
    <location>
        <begin position="4"/>
        <end position="58"/>
    </location>
</feature>
<reference evidence="3 4" key="1">
    <citation type="submission" date="2019-10" db="EMBL/GenBank/DDBJ databases">
        <title>Draft genome sequences of Lactobacillus strains.</title>
        <authorList>
            <person name="Cho G.-S."/>
            <person name="Fagbemigun O."/>
            <person name="Brinks E."/>
            <person name="Franz C.M.A.P."/>
        </authorList>
    </citation>
    <scope>NUCLEOTIDE SEQUENCE [LARGE SCALE GENOMIC DNA]</scope>
    <source>
        <strain evidence="3 4">313</strain>
    </source>
</reference>